<dbReference type="Pfam" id="PF13417">
    <property type="entry name" value="GST_N_3"/>
    <property type="match status" value="1"/>
</dbReference>
<dbReference type="SFLD" id="SFLDG01150">
    <property type="entry name" value="Main.1:_Beta-like"/>
    <property type="match status" value="1"/>
</dbReference>
<dbReference type="PROSITE" id="PS50405">
    <property type="entry name" value="GST_CTER"/>
    <property type="match status" value="1"/>
</dbReference>
<dbReference type="CDD" id="cd03046">
    <property type="entry name" value="GST_N_GTT1_like"/>
    <property type="match status" value="1"/>
</dbReference>
<feature type="domain" description="GST C-terminal" evidence="2">
    <location>
        <begin position="79"/>
        <end position="196"/>
    </location>
</feature>
<dbReference type="EMBL" id="LFTY01000002">
    <property type="protein sequence ID" value="KMW58627.1"/>
    <property type="molecule type" value="Genomic_DNA"/>
</dbReference>
<dbReference type="InterPro" id="IPR010987">
    <property type="entry name" value="Glutathione-S-Trfase_C-like"/>
</dbReference>
<dbReference type="SFLD" id="SFLDS00019">
    <property type="entry name" value="Glutathione_Transferase_(cytos"/>
    <property type="match status" value="1"/>
</dbReference>
<dbReference type="SUPFAM" id="SSF52833">
    <property type="entry name" value="Thioredoxin-like"/>
    <property type="match status" value="1"/>
</dbReference>
<dbReference type="SFLD" id="SFLDG00358">
    <property type="entry name" value="Main_(cytGST)"/>
    <property type="match status" value="1"/>
</dbReference>
<evidence type="ECO:0000259" key="1">
    <source>
        <dbReference type="PROSITE" id="PS50404"/>
    </source>
</evidence>
<keyword evidence="3" id="KW-0808">Transferase</keyword>
<dbReference type="PROSITE" id="PS50404">
    <property type="entry name" value="GST_NTER"/>
    <property type="match status" value="1"/>
</dbReference>
<comment type="caution">
    <text evidence="3">The sequence shown here is derived from an EMBL/GenBank/DDBJ whole genome shotgun (WGS) entry which is preliminary data.</text>
</comment>
<dbReference type="EC" id="2.5.1.18" evidence="3"/>
<dbReference type="InterPro" id="IPR040079">
    <property type="entry name" value="Glutathione_S-Trfase"/>
</dbReference>
<protein>
    <submittedName>
        <fullName evidence="3">Glutathione S-transferase</fullName>
        <ecNumber evidence="3">2.5.1.18</ecNumber>
    </submittedName>
</protein>
<dbReference type="RefSeq" id="WP_049644216.1">
    <property type="nucleotide sequence ID" value="NZ_LFTY01000002.1"/>
</dbReference>
<proteinExistence type="predicted"/>
<gene>
    <name evidence="3" type="ORF">AIOL_003605</name>
</gene>
<name>A0A0J9E7F5_9RHOB</name>
<dbReference type="PATRIC" id="fig|1675527.3.peg.3774"/>
<dbReference type="PANTHER" id="PTHR44051">
    <property type="entry name" value="GLUTATHIONE S-TRANSFERASE-RELATED"/>
    <property type="match status" value="1"/>
</dbReference>
<feature type="domain" description="GST N-terminal" evidence="1">
    <location>
        <begin position="1"/>
        <end position="75"/>
    </location>
</feature>
<dbReference type="InterPro" id="IPR036249">
    <property type="entry name" value="Thioredoxin-like_sf"/>
</dbReference>
<dbReference type="Pfam" id="PF00043">
    <property type="entry name" value="GST_C"/>
    <property type="match status" value="1"/>
</dbReference>
<dbReference type="InterPro" id="IPR036282">
    <property type="entry name" value="Glutathione-S-Trfase_C_sf"/>
</dbReference>
<dbReference type="GO" id="GO:0004364">
    <property type="term" value="F:glutathione transferase activity"/>
    <property type="evidence" value="ECO:0007669"/>
    <property type="project" value="UniProtKB-EC"/>
</dbReference>
<dbReference type="InterPro" id="IPR004045">
    <property type="entry name" value="Glutathione_S-Trfase_N"/>
</dbReference>
<dbReference type="Gene3D" id="1.20.1050.10">
    <property type="match status" value="1"/>
</dbReference>
<dbReference type="InterPro" id="IPR004046">
    <property type="entry name" value="GST_C"/>
</dbReference>
<dbReference type="OrthoDB" id="9810080at2"/>
<dbReference type="Gene3D" id="3.40.30.10">
    <property type="entry name" value="Glutaredoxin"/>
    <property type="match status" value="1"/>
</dbReference>
<accession>A0A0J9E7F5</accession>
<dbReference type="PANTHER" id="PTHR44051:SF8">
    <property type="entry name" value="GLUTATHIONE S-TRANSFERASE GSTA"/>
    <property type="match status" value="1"/>
</dbReference>
<dbReference type="AlphaFoldDB" id="A0A0J9E7F5"/>
<evidence type="ECO:0000313" key="4">
    <source>
        <dbReference type="Proteomes" id="UP000037178"/>
    </source>
</evidence>
<reference evidence="3 4" key="1">
    <citation type="submission" date="2015-06" db="EMBL/GenBank/DDBJ databases">
        <title>Draft genome sequence of an Alphaproteobacteria species associated to the Mediterranean sponge Oscarella lobularis.</title>
        <authorList>
            <person name="Jourda C."/>
            <person name="Santini S."/>
            <person name="Claverie J.-M."/>
        </authorList>
    </citation>
    <scope>NUCLEOTIDE SEQUENCE [LARGE SCALE GENOMIC DNA]</scope>
    <source>
        <strain evidence="3">IGS</strain>
    </source>
</reference>
<evidence type="ECO:0000259" key="2">
    <source>
        <dbReference type="PROSITE" id="PS50405"/>
    </source>
</evidence>
<organism evidence="3 4">
    <name type="scientific">Candidatus Rhodobacter oscarellae</name>
    <dbReference type="NCBI Taxonomy" id="1675527"/>
    <lineage>
        <taxon>Bacteria</taxon>
        <taxon>Pseudomonadati</taxon>
        <taxon>Pseudomonadota</taxon>
        <taxon>Alphaproteobacteria</taxon>
        <taxon>Rhodobacterales</taxon>
        <taxon>Rhodobacter group</taxon>
        <taxon>Rhodobacter</taxon>
    </lineage>
</organism>
<dbReference type="SUPFAM" id="SSF47616">
    <property type="entry name" value="GST C-terminal domain-like"/>
    <property type="match status" value="1"/>
</dbReference>
<dbReference type="STRING" id="1675527.AIOL_003605"/>
<keyword evidence="4" id="KW-1185">Reference proteome</keyword>
<evidence type="ECO:0000313" key="3">
    <source>
        <dbReference type="EMBL" id="KMW58627.1"/>
    </source>
</evidence>
<sequence length="196" mass="22030">MYTMIGGPRSRAFRVIWMLEELGLDYKHVLAAPRSDEVTAHYPVGKLPVLLEDDTVLTDSVAIMTYLADKHGALTCAAGTLERAQQDGHTQFLNDELDALLWMAAKHSFVLPEEHRIAEVKDSLKWEYARSLERLEARIGDGPYLMGDQMTLADMLAAHCCRWAANAKFPEPTPAVQGYLERLTSRPAYLRALKTQ</sequence>
<dbReference type="Proteomes" id="UP000037178">
    <property type="component" value="Unassembled WGS sequence"/>
</dbReference>